<dbReference type="Pfam" id="PF00657">
    <property type="entry name" value="Lipase_GDSL"/>
    <property type="match status" value="1"/>
</dbReference>
<evidence type="ECO:0000313" key="4">
    <source>
        <dbReference type="Proteomes" id="UP001177003"/>
    </source>
</evidence>
<feature type="chain" id="PRO_5041201103" description="GDSL esterase/lipase" evidence="2">
    <location>
        <begin position="24"/>
        <end position="358"/>
    </location>
</feature>
<organism evidence="3 4">
    <name type="scientific">Lactuca saligna</name>
    <name type="common">Willowleaf lettuce</name>
    <dbReference type="NCBI Taxonomy" id="75948"/>
    <lineage>
        <taxon>Eukaryota</taxon>
        <taxon>Viridiplantae</taxon>
        <taxon>Streptophyta</taxon>
        <taxon>Embryophyta</taxon>
        <taxon>Tracheophyta</taxon>
        <taxon>Spermatophyta</taxon>
        <taxon>Magnoliopsida</taxon>
        <taxon>eudicotyledons</taxon>
        <taxon>Gunneridae</taxon>
        <taxon>Pentapetalae</taxon>
        <taxon>asterids</taxon>
        <taxon>campanulids</taxon>
        <taxon>Asterales</taxon>
        <taxon>Asteraceae</taxon>
        <taxon>Cichorioideae</taxon>
        <taxon>Cichorieae</taxon>
        <taxon>Lactucinae</taxon>
        <taxon>Lactuca</taxon>
    </lineage>
</organism>
<sequence>MLLSVTNVILVYYLFSSISLCYSEKTLNLLENVSIPAVITFGDSYLDQGNNNYIDTIVKANFHPYGKDFVDGKPTGRFTDGKSLADFFVNALGVKEYLPAYLDPLIQYQDLKTGVSFASGGSGYDPITPTITSVIPLSSQLEMFKQYIGKLNKIVGKDATENILSKSVYLISASTNDFFISYSTVPVRRVQYDVPTYNKMLVQLAVNFVKEIHKLGARKIAVLSGPPVGCLPVQRTLSGGVLRKCVDNDNNAVQLFNDMLKQQLKFLESNLLQSRVAFVDFYNPLMRIIENPHQYGLEVTDKGCCGTGGIEVVFLCNKLSPTCHDDSKFLFWDSIHLSEKVCIIFVNQVLPDLVNSLF</sequence>
<dbReference type="EMBL" id="OX465078">
    <property type="protein sequence ID" value="CAI9270462.1"/>
    <property type="molecule type" value="Genomic_DNA"/>
</dbReference>
<dbReference type="InterPro" id="IPR035669">
    <property type="entry name" value="SGNH_plant_lipase-like"/>
</dbReference>
<evidence type="ECO:0008006" key="5">
    <source>
        <dbReference type="Google" id="ProtNLM"/>
    </source>
</evidence>
<dbReference type="Gene3D" id="3.40.50.1110">
    <property type="entry name" value="SGNH hydrolase"/>
    <property type="match status" value="1"/>
</dbReference>
<comment type="similarity">
    <text evidence="1">Belongs to the 'GDSL' lipolytic enzyme family.</text>
</comment>
<dbReference type="FunFam" id="3.40.50.1110:FF:000003">
    <property type="entry name" value="GDSL esterase/lipase APG"/>
    <property type="match status" value="1"/>
</dbReference>
<accession>A0AA35VXJ8</accession>
<name>A0AA35VXJ8_LACSI</name>
<dbReference type="AlphaFoldDB" id="A0AA35VXJ8"/>
<keyword evidence="4" id="KW-1185">Reference proteome</keyword>
<protein>
    <recommendedName>
        <fullName evidence="5">GDSL esterase/lipase</fullName>
    </recommendedName>
</protein>
<evidence type="ECO:0000313" key="3">
    <source>
        <dbReference type="EMBL" id="CAI9270462.1"/>
    </source>
</evidence>
<dbReference type="InterPro" id="IPR001087">
    <property type="entry name" value="GDSL"/>
</dbReference>
<dbReference type="GO" id="GO:0016788">
    <property type="term" value="F:hydrolase activity, acting on ester bonds"/>
    <property type="evidence" value="ECO:0007669"/>
    <property type="project" value="InterPro"/>
</dbReference>
<evidence type="ECO:0000256" key="1">
    <source>
        <dbReference type="ARBA" id="ARBA00008668"/>
    </source>
</evidence>
<dbReference type="InterPro" id="IPR036514">
    <property type="entry name" value="SGNH_hydro_sf"/>
</dbReference>
<feature type="signal peptide" evidence="2">
    <location>
        <begin position="1"/>
        <end position="23"/>
    </location>
</feature>
<dbReference type="CDD" id="cd01837">
    <property type="entry name" value="SGNH_plant_lipase_like"/>
    <property type="match status" value="1"/>
</dbReference>
<reference evidence="3" key="1">
    <citation type="submission" date="2023-04" db="EMBL/GenBank/DDBJ databases">
        <authorList>
            <person name="Vijverberg K."/>
            <person name="Xiong W."/>
            <person name="Schranz E."/>
        </authorList>
    </citation>
    <scope>NUCLEOTIDE SEQUENCE</scope>
</reference>
<dbReference type="InterPro" id="IPR050592">
    <property type="entry name" value="GDSL_lipolytic_enzyme"/>
</dbReference>
<gene>
    <name evidence="3" type="ORF">LSALG_LOCUS10772</name>
</gene>
<dbReference type="SUPFAM" id="SSF52266">
    <property type="entry name" value="SGNH hydrolase"/>
    <property type="match status" value="1"/>
</dbReference>
<proteinExistence type="inferred from homology"/>
<dbReference type="PANTHER" id="PTHR45642:SF82">
    <property type="entry name" value="GDSL-LIKE LIPASE_ACYLHYDROLASE SUPERFAMILY PROTEIN-RELATED"/>
    <property type="match status" value="1"/>
</dbReference>
<dbReference type="PANTHER" id="PTHR45642">
    <property type="entry name" value="GDSL ESTERASE/LIPASE EXL3"/>
    <property type="match status" value="1"/>
</dbReference>
<keyword evidence="2" id="KW-0732">Signal</keyword>
<dbReference type="Proteomes" id="UP001177003">
    <property type="component" value="Chromosome 2"/>
</dbReference>
<evidence type="ECO:0000256" key="2">
    <source>
        <dbReference type="SAM" id="SignalP"/>
    </source>
</evidence>